<dbReference type="PATRIC" id="fig|1424334.3.peg.487"/>
<dbReference type="OrthoDB" id="8678477at2"/>
<evidence type="ECO:0000313" key="2">
    <source>
        <dbReference type="EMBL" id="ETF04058.1"/>
    </source>
</evidence>
<dbReference type="CDD" id="cd13578">
    <property type="entry name" value="PBP2_Bug27"/>
    <property type="match status" value="1"/>
</dbReference>
<keyword evidence="3" id="KW-1185">Reference proteome</keyword>
<dbReference type="EMBL" id="AYXT01000001">
    <property type="protein sequence ID" value="ETF04058.1"/>
    <property type="molecule type" value="Genomic_DNA"/>
</dbReference>
<comment type="similarity">
    <text evidence="1">Belongs to the UPF0065 (bug) family.</text>
</comment>
<dbReference type="InterPro" id="IPR042100">
    <property type="entry name" value="Bug_dom1"/>
</dbReference>
<evidence type="ECO:0000313" key="3">
    <source>
        <dbReference type="Proteomes" id="UP000018733"/>
    </source>
</evidence>
<dbReference type="PANTHER" id="PTHR42928:SF5">
    <property type="entry name" value="BLR1237 PROTEIN"/>
    <property type="match status" value="1"/>
</dbReference>
<dbReference type="Gene3D" id="3.40.190.10">
    <property type="entry name" value="Periplasmic binding protein-like II"/>
    <property type="match status" value="1"/>
</dbReference>
<dbReference type="AlphaFoldDB" id="V8QXI9"/>
<organism evidence="2 3">
    <name type="scientific">Advenella kashmirensis W13003</name>
    <dbReference type="NCBI Taxonomy" id="1424334"/>
    <lineage>
        <taxon>Bacteria</taxon>
        <taxon>Pseudomonadati</taxon>
        <taxon>Pseudomonadota</taxon>
        <taxon>Betaproteobacteria</taxon>
        <taxon>Burkholderiales</taxon>
        <taxon>Alcaligenaceae</taxon>
    </lineage>
</organism>
<dbReference type="Pfam" id="PF03401">
    <property type="entry name" value="TctC"/>
    <property type="match status" value="1"/>
</dbReference>
<dbReference type="InterPro" id="IPR005064">
    <property type="entry name" value="BUG"/>
</dbReference>
<evidence type="ECO:0000256" key="1">
    <source>
        <dbReference type="ARBA" id="ARBA00006987"/>
    </source>
</evidence>
<proteinExistence type="inferred from homology"/>
<dbReference type="SUPFAM" id="SSF53850">
    <property type="entry name" value="Periplasmic binding protein-like II"/>
    <property type="match status" value="1"/>
</dbReference>
<dbReference type="PANTHER" id="PTHR42928">
    <property type="entry name" value="TRICARBOXYLATE-BINDING PROTEIN"/>
    <property type="match status" value="1"/>
</dbReference>
<dbReference type="STRING" id="1424334.W822_02440"/>
<sequence length="336" mass="35644">MKESQFKITALQRIFRFVAFLLIGISGVIAGAQSSFAADYPTRPIKIVVPFGAGGLTDIVARLVAERLSKDAGWKVIVENKTGAGGNIGATEVARSKPDGYTLLMGSIGTNASNPFIYKHMPYDPKKDFAPITLAATGTLLLVMNPSLPIHSTGELIEYAKQHPGQLSYGSGGMGASQHLAGELLKSMAGIDIQHVPYKGLAPAIPDLLAGRIGLTFDMATALPYVKEGKLRAIAVANPKRSQALPDVPTIAESGVPGYAASAWYGFFAPAGTPTGIVQLLNEKISDILKQEDIRARLMAMGAEPAVSTPEQLASFVEEESEKWGKVLKGLNLQLD</sequence>
<comment type="caution">
    <text evidence="2">The sequence shown here is derived from an EMBL/GenBank/DDBJ whole genome shotgun (WGS) entry which is preliminary data.</text>
</comment>
<gene>
    <name evidence="2" type="ORF">W822_02440</name>
</gene>
<dbReference type="RefSeq" id="WP_024003556.1">
    <property type="nucleotide sequence ID" value="NZ_KI650979.1"/>
</dbReference>
<accession>V8QXI9</accession>
<protein>
    <submittedName>
        <fullName evidence="2">MFS transporter</fullName>
    </submittedName>
</protein>
<name>V8QXI9_9BURK</name>
<dbReference type="Proteomes" id="UP000018733">
    <property type="component" value="Unassembled WGS sequence"/>
</dbReference>
<reference evidence="2 3" key="1">
    <citation type="journal article" date="2014" name="Genome Announc.">
        <title>Draft Genome Sequence of Advenella kashmirensis Strain W13003, a Polycyclic Aromatic Hydrocarbon-Degrading Bacterium.</title>
        <authorList>
            <person name="Wang X."/>
            <person name="Jin D."/>
            <person name="Zhou L."/>
            <person name="Wu L."/>
            <person name="An W."/>
            <person name="Zhao L."/>
        </authorList>
    </citation>
    <scope>NUCLEOTIDE SEQUENCE [LARGE SCALE GENOMIC DNA]</scope>
    <source>
        <strain evidence="2 3">W13003</strain>
    </source>
</reference>
<dbReference type="PIRSF" id="PIRSF017082">
    <property type="entry name" value="YflP"/>
    <property type="match status" value="1"/>
</dbReference>
<dbReference type="eggNOG" id="COG3181">
    <property type="taxonomic scope" value="Bacteria"/>
</dbReference>
<dbReference type="HOGENOM" id="CLU_045683_0_0_4"/>
<dbReference type="Gene3D" id="3.40.190.150">
    <property type="entry name" value="Bordetella uptake gene, domain 1"/>
    <property type="match status" value="1"/>
</dbReference>